<sequence length="57" mass="6548">MNKRGEECVLYDRKCIECGECDMCDLDPSKICDNCGKCLDIRDDAVIKIDRIIMDDD</sequence>
<dbReference type="EMBL" id="DVHK01000059">
    <property type="protein sequence ID" value="HIR66917.1"/>
    <property type="molecule type" value="Genomic_DNA"/>
</dbReference>
<evidence type="ECO:0000313" key="2">
    <source>
        <dbReference type="Proteomes" id="UP000823913"/>
    </source>
</evidence>
<gene>
    <name evidence="1" type="ORF">IAB94_02570</name>
</gene>
<protein>
    <submittedName>
        <fullName evidence="1">Uncharacterized protein</fullName>
    </submittedName>
</protein>
<name>A0A9D1E694_9FIRM</name>
<accession>A0A9D1E694</accession>
<evidence type="ECO:0000313" key="1">
    <source>
        <dbReference type="EMBL" id="HIR66917.1"/>
    </source>
</evidence>
<dbReference type="AlphaFoldDB" id="A0A9D1E694"/>
<reference evidence="1" key="1">
    <citation type="submission" date="2020-10" db="EMBL/GenBank/DDBJ databases">
        <authorList>
            <person name="Gilroy R."/>
        </authorList>
    </citation>
    <scope>NUCLEOTIDE SEQUENCE</scope>
    <source>
        <strain evidence="1">ChiW16-3235</strain>
    </source>
</reference>
<dbReference type="Proteomes" id="UP000823913">
    <property type="component" value="Unassembled WGS sequence"/>
</dbReference>
<organism evidence="1 2">
    <name type="scientific">Candidatus Coproplasma avicola</name>
    <dbReference type="NCBI Taxonomy" id="2840744"/>
    <lineage>
        <taxon>Bacteria</taxon>
        <taxon>Bacillati</taxon>
        <taxon>Bacillota</taxon>
        <taxon>Clostridia</taxon>
        <taxon>Eubacteriales</taxon>
        <taxon>Candidatus Coproplasma</taxon>
    </lineage>
</organism>
<reference evidence="1" key="2">
    <citation type="journal article" date="2021" name="PeerJ">
        <title>Extensive microbial diversity within the chicken gut microbiome revealed by metagenomics and culture.</title>
        <authorList>
            <person name="Gilroy R."/>
            <person name="Ravi A."/>
            <person name="Getino M."/>
            <person name="Pursley I."/>
            <person name="Horton D.L."/>
            <person name="Alikhan N.F."/>
            <person name="Baker D."/>
            <person name="Gharbi K."/>
            <person name="Hall N."/>
            <person name="Watson M."/>
            <person name="Adriaenssens E.M."/>
            <person name="Foster-Nyarko E."/>
            <person name="Jarju S."/>
            <person name="Secka A."/>
            <person name="Antonio M."/>
            <person name="Oren A."/>
            <person name="Chaudhuri R.R."/>
            <person name="La Ragione R."/>
            <person name="Hildebrand F."/>
            <person name="Pallen M.J."/>
        </authorList>
    </citation>
    <scope>NUCLEOTIDE SEQUENCE</scope>
    <source>
        <strain evidence="1">ChiW16-3235</strain>
    </source>
</reference>
<comment type="caution">
    <text evidence="1">The sequence shown here is derived from an EMBL/GenBank/DDBJ whole genome shotgun (WGS) entry which is preliminary data.</text>
</comment>
<proteinExistence type="predicted"/>